<dbReference type="GeneID" id="63687314"/>
<dbReference type="RefSeq" id="XP_040630499.1">
    <property type="nucleotide sequence ID" value="XM_040772252.1"/>
</dbReference>
<organism evidence="1 2">
    <name type="scientific">Dacryopinax primogenitus (strain DJM 731)</name>
    <name type="common">Brown rot fungus</name>
    <dbReference type="NCBI Taxonomy" id="1858805"/>
    <lineage>
        <taxon>Eukaryota</taxon>
        <taxon>Fungi</taxon>
        <taxon>Dikarya</taxon>
        <taxon>Basidiomycota</taxon>
        <taxon>Agaricomycotina</taxon>
        <taxon>Dacrymycetes</taxon>
        <taxon>Dacrymycetales</taxon>
        <taxon>Dacrymycetaceae</taxon>
        <taxon>Dacryopinax</taxon>
    </lineage>
</organism>
<protein>
    <submittedName>
        <fullName evidence="1">Uncharacterized protein</fullName>
    </submittedName>
</protein>
<dbReference type="Proteomes" id="UP000030653">
    <property type="component" value="Unassembled WGS sequence"/>
</dbReference>
<name>M5G5W5_DACPD</name>
<sequence>MHQIRLSALDIRGKVVNQSLGTPGPSRLPTGPLKERSCRRNSRICSTCFVRLRHHHDL</sequence>
<accession>M5G5W5</accession>
<dbReference type="EMBL" id="JH795859">
    <property type="protein sequence ID" value="EJU03605.1"/>
    <property type="molecule type" value="Genomic_DNA"/>
</dbReference>
<reference evidence="1 2" key="1">
    <citation type="journal article" date="2012" name="Science">
        <title>The Paleozoic origin of enzymatic lignin decomposition reconstructed from 31 fungal genomes.</title>
        <authorList>
            <person name="Floudas D."/>
            <person name="Binder M."/>
            <person name="Riley R."/>
            <person name="Barry K."/>
            <person name="Blanchette R.A."/>
            <person name="Henrissat B."/>
            <person name="Martinez A.T."/>
            <person name="Otillar R."/>
            <person name="Spatafora J.W."/>
            <person name="Yadav J.S."/>
            <person name="Aerts A."/>
            <person name="Benoit I."/>
            <person name="Boyd A."/>
            <person name="Carlson A."/>
            <person name="Copeland A."/>
            <person name="Coutinho P.M."/>
            <person name="de Vries R.P."/>
            <person name="Ferreira P."/>
            <person name="Findley K."/>
            <person name="Foster B."/>
            <person name="Gaskell J."/>
            <person name="Glotzer D."/>
            <person name="Gorecki P."/>
            <person name="Heitman J."/>
            <person name="Hesse C."/>
            <person name="Hori C."/>
            <person name="Igarashi K."/>
            <person name="Jurgens J.A."/>
            <person name="Kallen N."/>
            <person name="Kersten P."/>
            <person name="Kohler A."/>
            <person name="Kuees U."/>
            <person name="Kumar T.K.A."/>
            <person name="Kuo A."/>
            <person name="LaButti K."/>
            <person name="Larrondo L.F."/>
            <person name="Lindquist E."/>
            <person name="Ling A."/>
            <person name="Lombard V."/>
            <person name="Lucas S."/>
            <person name="Lundell T."/>
            <person name="Martin R."/>
            <person name="McLaughlin D.J."/>
            <person name="Morgenstern I."/>
            <person name="Morin E."/>
            <person name="Murat C."/>
            <person name="Nagy L.G."/>
            <person name="Nolan M."/>
            <person name="Ohm R.A."/>
            <person name="Patyshakuliyeva A."/>
            <person name="Rokas A."/>
            <person name="Ruiz-Duenas F.J."/>
            <person name="Sabat G."/>
            <person name="Salamov A."/>
            <person name="Samejima M."/>
            <person name="Schmutz J."/>
            <person name="Slot J.C."/>
            <person name="St John F."/>
            <person name="Stenlid J."/>
            <person name="Sun H."/>
            <person name="Sun S."/>
            <person name="Syed K."/>
            <person name="Tsang A."/>
            <person name="Wiebenga A."/>
            <person name="Young D."/>
            <person name="Pisabarro A."/>
            <person name="Eastwood D.C."/>
            <person name="Martin F."/>
            <person name="Cullen D."/>
            <person name="Grigoriev I.V."/>
            <person name="Hibbett D.S."/>
        </authorList>
    </citation>
    <scope>NUCLEOTIDE SEQUENCE [LARGE SCALE GENOMIC DNA]</scope>
    <source>
        <strain evidence="1 2">DJM-731 SS1</strain>
    </source>
</reference>
<proteinExistence type="predicted"/>
<evidence type="ECO:0000313" key="2">
    <source>
        <dbReference type="Proteomes" id="UP000030653"/>
    </source>
</evidence>
<dbReference type="AlphaFoldDB" id="M5G5W5"/>
<evidence type="ECO:0000313" key="1">
    <source>
        <dbReference type="EMBL" id="EJU03605.1"/>
    </source>
</evidence>
<keyword evidence="2" id="KW-1185">Reference proteome</keyword>
<dbReference type="HOGENOM" id="CLU_2979047_0_0_1"/>
<gene>
    <name evidence="1" type="ORF">DACRYDRAFT_21139</name>
</gene>